<evidence type="ECO:0000313" key="3">
    <source>
        <dbReference type="Proteomes" id="UP000615234"/>
    </source>
</evidence>
<reference evidence="2 3" key="1">
    <citation type="submission" date="2020-08" db="EMBL/GenBank/DDBJ databases">
        <title>Genome public.</title>
        <authorList>
            <person name="Liu C."/>
            <person name="Sun Q."/>
        </authorList>
    </citation>
    <scope>NUCLEOTIDE SEQUENCE [LARGE SCALE GENOMIC DNA]</scope>
    <source>
        <strain evidence="2 3">NSJ-10</strain>
    </source>
</reference>
<sequence>MFENEKVKHVKFGEGNVVECDGTHIRILFQCENIEKTFTYPTVFEKFVRFDSQDAQDRVTDDLNTAKEEAAKLENLRKLFMAEQAKKRKLEKAAKATKKR</sequence>
<dbReference type="AlphaFoldDB" id="A0A8I0DTL0"/>
<dbReference type="EMBL" id="JACOOX010000002">
    <property type="protein sequence ID" value="MBC5662095.1"/>
    <property type="molecule type" value="Genomic_DNA"/>
</dbReference>
<feature type="coiled-coil region" evidence="1">
    <location>
        <begin position="56"/>
        <end position="93"/>
    </location>
</feature>
<dbReference type="RefSeq" id="WP_021944793.1">
    <property type="nucleotide sequence ID" value="NZ_JACOOX010000002.1"/>
</dbReference>
<keyword evidence="3" id="KW-1185">Reference proteome</keyword>
<gene>
    <name evidence="2" type="ORF">H8S09_04170</name>
</gene>
<proteinExistence type="predicted"/>
<comment type="caution">
    <text evidence="2">The sequence shown here is derived from an EMBL/GenBank/DDBJ whole genome shotgun (WGS) entry which is preliminary data.</text>
</comment>
<name>A0A8I0DTL0_9FIRM</name>
<evidence type="ECO:0000313" key="2">
    <source>
        <dbReference type="EMBL" id="MBC5662095.1"/>
    </source>
</evidence>
<evidence type="ECO:0000256" key="1">
    <source>
        <dbReference type="SAM" id="Coils"/>
    </source>
</evidence>
<dbReference type="Proteomes" id="UP000615234">
    <property type="component" value="Unassembled WGS sequence"/>
</dbReference>
<accession>A0A8I0DTL0</accession>
<keyword evidence="1" id="KW-0175">Coiled coil</keyword>
<protein>
    <submittedName>
        <fullName evidence="2">Uncharacterized protein</fullName>
    </submittedName>
</protein>
<organism evidence="2 3">
    <name type="scientific">Coprococcus hominis</name>
    <name type="common">ex Liu et al. 2022</name>
    <dbReference type="NCBI Taxonomy" id="2763039"/>
    <lineage>
        <taxon>Bacteria</taxon>
        <taxon>Bacillati</taxon>
        <taxon>Bacillota</taxon>
        <taxon>Clostridia</taxon>
        <taxon>Lachnospirales</taxon>
        <taxon>Lachnospiraceae</taxon>
        <taxon>Coprococcus</taxon>
    </lineage>
</organism>